<sequence>MHITEENFTIINVHLQFRFNSLQCGGLIIQVQQTLPFTVIDLDMVGYNFEEKGQSSNLINYIDPALSLTINISKMIVCTNIQYLINNGLVSLVNLTEQPGYSCENICSQYTPVYGLCLNDLINGYYNGVNKTKYCLYPFVYNNSQCTCADGFLLNQSECTDIIQALSNLDLYIMSSISNLHHKLLNNISDISNKMTNMQTHISNYFDSTIVTLEQFVNNTVKNINNTQHQFQGDVQTNMSSMQIELQNVQSNFTMYKIIQDKLRMDLQSINVSVQTNQQTFSNSLDSIQAQINSINNVNNIQNTNITSLQNQLSSIQLNFSSAKQICNIIYGYGYCSKINKCCVSCFDMQCDNQLIQQYHCGEGQEITSAACGTFIE</sequence>
<dbReference type="EMBL" id="CAXDID020000162">
    <property type="protein sequence ID" value="CAL6044957.1"/>
    <property type="molecule type" value="Genomic_DNA"/>
</dbReference>
<protein>
    <submittedName>
        <fullName evidence="2">Hypothetical_protein</fullName>
    </submittedName>
</protein>
<dbReference type="EMBL" id="CATOUU010000970">
    <property type="protein sequence ID" value="CAI9963754.1"/>
    <property type="molecule type" value="Genomic_DNA"/>
</dbReference>
<accession>A0AA86R1A3</accession>
<keyword evidence="3" id="KW-1185">Reference proteome</keyword>
<reference evidence="2 3" key="2">
    <citation type="submission" date="2024-07" db="EMBL/GenBank/DDBJ databases">
        <authorList>
            <person name="Akdeniz Z."/>
        </authorList>
    </citation>
    <scope>NUCLEOTIDE SEQUENCE [LARGE SCALE GENOMIC DNA]</scope>
</reference>
<comment type="caution">
    <text evidence="1">The sequence shown here is derived from an EMBL/GenBank/DDBJ whole genome shotgun (WGS) entry which is preliminary data.</text>
</comment>
<evidence type="ECO:0000313" key="1">
    <source>
        <dbReference type="EMBL" id="CAI9963754.1"/>
    </source>
</evidence>
<name>A0AA86R1A3_9EUKA</name>
<evidence type="ECO:0000313" key="2">
    <source>
        <dbReference type="EMBL" id="CAL6044957.1"/>
    </source>
</evidence>
<evidence type="ECO:0000313" key="3">
    <source>
        <dbReference type="Proteomes" id="UP001642409"/>
    </source>
</evidence>
<organism evidence="1">
    <name type="scientific">Hexamita inflata</name>
    <dbReference type="NCBI Taxonomy" id="28002"/>
    <lineage>
        <taxon>Eukaryota</taxon>
        <taxon>Metamonada</taxon>
        <taxon>Diplomonadida</taxon>
        <taxon>Hexamitidae</taxon>
        <taxon>Hexamitinae</taxon>
        <taxon>Hexamita</taxon>
    </lineage>
</organism>
<reference evidence="1" key="1">
    <citation type="submission" date="2023-06" db="EMBL/GenBank/DDBJ databases">
        <authorList>
            <person name="Kurt Z."/>
        </authorList>
    </citation>
    <scope>NUCLEOTIDE SEQUENCE</scope>
</reference>
<gene>
    <name evidence="2" type="ORF">HINF_LOCUS40806</name>
    <name evidence="1" type="ORF">HINF_LOCUS51399</name>
</gene>
<proteinExistence type="predicted"/>
<dbReference type="AlphaFoldDB" id="A0AA86R1A3"/>
<dbReference type="Proteomes" id="UP001642409">
    <property type="component" value="Unassembled WGS sequence"/>
</dbReference>